<evidence type="ECO:0000313" key="1">
    <source>
        <dbReference type="EMBL" id="KAG5185826.1"/>
    </source>
</evidence>
<organism evidence="1 2">
    <name type="scientific">Tribonema minus</name>
    <dbReference type="NCBI Taxonomy" id="303371"/>
    <lineage>
        <taxon>Eukaryota</taxon>
        <taxon>Sar</taxon>
        <taxon>Stramenopiles</taxon>
        <taxon>Ochrophyta</taxon>
        <taxon>PX clade</taxon>
        <taxon>Xanthophyceae</taxon>
        <taxon>Tribonematales</taxon>
        <taxon>Tribonemataceae</taxon>
        <taxon>Tribonema</taxon>
    </lineage>
</organism>
<comment type="caution">
    <text evidence="1">The sequence shown here is derived from an EMBL/GenBank/DDBJ whole genome shotgun (WGS) entry which is preliminary data.</text>
</comment>
<dbReference type="EMBL" id="JAFCMP010000120">
    <property type="protein sequence ID" value="KAG5185826.1"/>
    <property type="molecule type" value="Genomic_DNA"/>
</dbReference>
<name>A0A835Z232_9STRA</name>
<reference evidence="1" key="1">
    <citation type="submission" date="2021-02" db="EMBL/GenBank/DDBJ databases">
        <title>First Annotated Genome of the Yellow-green Alga Tribonema minus.</title>
        <authorList>
            <person name="Mahan K.M."/>
        </authorList>
    </citation>
    <scope>NUCLEOTIDE SEQUENCE</scope>
    <source>
        <strain evidence="1">UTEX B ZZ1240</strain>
    </source>
</reference>
<protein>
    <submittedName>
        <fullName evidence="1">Uncharacterized protein</fullName>
    </submittedName>
</protein>
<dbReference type="AlphaFoldDB" id="A0A835Z232"/>
<evidence type="ECO:0000313" key="2">
    <source>
        <dbReference type="Proteomes" id="UP000664859"/>
    </source>
</evidence>
<proteinExistence type="predicted"/>
<gene>
    <name evidence="1" type="ORF">JKP88DRAFT_236426</name>
</gene>
<accession>A0A835Z232</accession>
<sequence>MANRLPASQHVPTDEEAVGVFFDLLTEEEKQEIKDKKSAKMFSDAVGSFLPPKHLAQRLDAKAWAARLNEIARGIRAANVEVKPSREDAIFWLRVKARTCVADMIRRSAALLDAERGLSTATAPETLDSAQLLDASLELARLCLENIIVLDGGYKRATAELYAQATEEHLMGLASDFNKATPLYMKFLEGFVRESLEGKRPLDTTAKFDALLLRRMLSMTGSLAKNLALRAYAEQLGAVLQRSAEAAASAAAKGEAGPIVQCLDDLDDALELPRDLRMDVRLAALEVYMQQYVGAKGEAYAPDEAGRWVCGFLGVPESKLEGVLQRERGKAFAQALEPVLRPQGKWRYEPLSEGELGEVTAAAERAGLTQEAALDGAARELRPLLQSLIQAGADLMRREQAEAGRRVVEQLDSVLSGLAAQLLGALGGDGARAEDVLMRRLSLKGDLTEVQEFWMSELCWALIDEDAEGDEGDPANRVLDLMGIK</sequence>
<keyword evidence="2" id="KW-1185">Reference proteome</keyword>
<dbReference type="Proteomes" id="UP000664859">
    <property type="component" value="Unassembled WGS sequence"/>
</dbReference>